<evidence type="ECO:0000313" key="2">
    <source>
        <dbReference type="EMBL" id="KUK22538.1"/>
    </source>
</evidence>
<dbReference type="EMBL" id="LGFG01000137">
    <property type="protein sequence ID" value="KUK22538.1"/>
    <property type="molecule type" value="Genomic_DNA"/>
</dbReference>
<keyword evidence="1" id="KW-1133">Transmembrane helix</keyword>
<keyword evidence="1" id="KW-0472">Membrane</keyword>
<proteinExistence type="predicted"/>
<protein>
    <submittedName>
        <fullName evidence="2">NADH/Ubiquinone/plastoquinone (Complex I)</fullName>
    </submittedName>
</protein>
<keyword evidence="2" id="KW-0830">Ubiquinone</keyword>
<feature type="transmembrane region" description="Helical" evidence="1">
    <location>
        <begin position="12"/>
        <end position="27"/>
    </location>
</feature>
<evidence type="ECO:0000313" key="3">
    <source>
        <dbReference type="Proteomes" id="UP000058636"/>
    </source>
</evidence>
<organism evidence="2 3">
    <name type="scientific">Thermotoga petrophila</name>
    <dbReference type="NCBI Taxonomy" id="93929"/>
    <lineage>
        <taxon>Bacteria</taxon>
        <taxon>Thermotogati</taxon>
        <taxon>Thermotogota</taxon>
        <taxon>Thermotogae</taxon>
        <taxon>Thermotogales</taxon>
        <taxon>Thermotogaceae</taxon>
        <taxon>Thermotoga</taxon>
    </lineage>
</organism>
<name>A0A117L2B6_9THEM</name>
<accession>A0A117L2B6</accession>
<reference evidence="2 3" key="1">
    <citation type="journal article" date="2015" name="MBio">
        <title>Genome-Resolved Metagenomic Analysis Reveals Roles for Candidate Phyla and Other Microbial Community Members in Biogeochemical Transformations in Oil Reservoirs.</title>
        <authorList>
            <person name="Hu P."/>
            <person name="Tom L."/>
            <person name="Singh A."/>
            <person name="Thomas B.C."/>
            <person name="Baker B.J."/>
            <person name="Piceno Y.M."/>
            <person name="Andersen G.L."/>
            <person name="Banfield J.F."/>
        </authorList>
    </citation>
    <scope>NUCLEOTIDE SEQUENCE [LARGE SCALE GENOMIC DNA]</scope>
    <source>
        <strain evidence="2">46_26</strain>
    </source>
</reference>
<feature type="non-terminal residue" evidence="2">
    <location>
        <position position="1"/>
    </location>
</feature>
<sequence>IEKYPLEDFESMLGVYLLGVVACLLLSL</sequence>
<dbReference type="Proteomes" id="UP000058636">
    <property type="component" value="Unassembled WGS sequence"/>
</dbReference>
<gene>
    <name evidence="2" type="ORF">XD57_1355</name>
</gene>
<comment type="caution">
    <text evidence="2">The sequence shown here is derived from an EMBL/GenBank/DDBJ whole genome shotgun (WGS) entry which is preliminary data.</text>
</comment>
<evidence type="ECO:0000256" key="1">
    <source>
        <dbReference type="SAM" id="Phobius"/>
    </source>
</evidence>
<dbReference type="AlphaFoldDB" id="A0A117L2B6"/>
<keyword evidence="1" id="KW-0812">Transmembrane</keyword>